<dbReference type="Gene3D" id="1.10.510.10">
    <property type="entry name" value="Transferase(Phosphotransferase) domain 1"/>
    <property type="match status" value="1"/>
</dbReference>
<evidence type="ECO:0000313" key="4">
    <source>
        <dbReference type="Proteomes" id="UP000246702"/>
    </source>
</evidence>
<dbReference type="InterPro" id="IPR000719">
    <property type="entry name" value="Prot_kinase_dom"/>
</dbReference>
<protein>
    <recommendedName>
        <fullName evidence="2">Protein kinase domain-containing protein</fullName>
    </recommendedName>
</protein>
<comment type="caution">
    <text evidence="3">The sequence shown here is derived from an EMBL/GenBank/DDBJ whole genome shotgun (WGS) entry which is preliminary data.</text>
</comment>
<evidence type="ECO:0000313" key="3">
    <source>
        <dbReference type="EMBL" id="PWY95898.1"/>
    </source>
</evidence>
<feature type="non-terminal residue" evidence="3">
    <location>
        <position position="1"/>
    </location>
</feature>
<dbReference type="PROSITE" id="PS50011">
    <property type="entry name" value="PROTEIN_KINASE_DOM"/>
    <property type="match status" value="1"/>
</dbReference>
<dbReference type="SUPFAM" id="SSF56112">
    <property type="entry name" value="Protein kinase-like (PK-like)"/>
    <property type="match status" value="1"/>
</dbReference>
<dbReference type="AlphaFoldDB" id="A0A317XFL5"/>
<dbReference type="STRING" id="1450535.A0A317XFL5"/>
<dbReference type="GO" id="GO:0004672">
    <property type="term" value="F:protein kinase activity"/>
    <property type="evidence" value="ECO:0007669"/>
    <property type="project" value="InterPro"/>
</dbReference>
<dbReference type="RefSeq" id="XP_025472659.1">
    <property type="nucleotide sequence ID" value="XM_025616353.1"/>
</dbReference>
<dbReference type="GeneID" id="37118496"/>
<dbReference type="EMBL" id="MSFK01000002">
    <property type="protein sequence ID" value="PWY95898.1"/>
    <property type="molecule type" value="Genomic_DNA"/>
</dbReference>
<feature type="domain" description="Protein kinase" evidence="2">
    <location>
        <begin position="33"/>
        <end position="264"/>
    </location>
</feature>
<keyword evidence="4" id="KW-1185">Reference proteome</keyword>
<dbReference type="Proteomes" id="UP000246702">
    <property type="component" value="Unassembled WGS sequence"/>
</dbReference>
<sequence>SILNVPPQTHKPEPAPMSTQSENPQPSPTHDPYLNHPVIGTGMTGIILQLGPDRVVKKPKKYQPGRLELREDMEYMNEINQQILENEIQIFKRLGNHKGLIPCFQTSQYGIELALAQGDLESYIETYPEPEDSLKVTWILSHIDTFVYVHSCKVFVDDIALRNTLILGKEVKLADFGQSVLLSLDVDVTSVKENGLDVRIEILHLGWILYSVSSWQVHNYYFFGPENHDLCWPERGSFPDVDGVLCGEIIGKCWRGEYVKYGEC</sequence>
<gene>
    <name evidence="3" type="ORF">BO94DRAFT_600738</name>
</gene>
<proteinExistence type="predicted"/>
<dbReference type="InterPro" id="IPR011009">
    <property type="entry name" value="Kinase-like_dom_sf"/>
</dbReference>
<dbReference type="OrthoDB" id="1668230at2759"/>
<evidence type="ECO:0000259" key="2">
    <source>
        <dbReference type="PROSITE" id="PS50011"/>
    </source>
</evidence>
<dbReference type="GO" id="GO:0005524">
    <property type="term" value="F:ATP binding"/>
    <property type="evidence" value="ECO:0007669"/>
    <property type="project" value="InterPro"/>
</dbReference>
<evidence type="ECO:0000256" key="1">
    <source>
        <dbReference type="SAM" id="MobiDB-lite"/>
    </source>
</evidence>
<feature type="region of interest" description="Disordered" evidence="1">
    <location>
        <begin position="1"/>
        <end position="36"/>
    </location>
</feature>
<name>A0A317XFL5_9EURO</name>
<reference evidence="3 4" key="1">
    <citation type="submission" date="2016-12" db="EMBL/GenBank/DDBJ databases">
        <title>The genomes of Aspergillus section Nigri reveals drivers in fungal speciation.</title>
        <authorList>
            <consortium name="DOE Joint Genome Institute"/>
            <person name="Vesth T.C."/>
            <person name="Nybo J."/>
            <person name="Theobald S."/>
            <person name="Brandl J."/>
            <person name="Frisvad J.C."/>
            <person name="Nielsen K.F."/>
            <person name="Lyhne E.K."/>
            <person name="Kogle M.E."/>
            <person name="Kuo A."/>
            <person name="Riley R."/>
            <person name="Clum A."/>
            <person name="Nolan M."/>
            <person name="Lipzen A."/>
            <person name="Salamov A."/>
            <person name="Henrissat B."/>
            <person name="Wiebenga A."/>
            <person name="De Vries R.P."/>
            <person name="Grigoriev I.V."/>
            <person name="Mortensen U.H."/>
            <person name="Andersen M.R."/>
            <person name="Baker S.E."/>
        </authorList>
    </citation>
    <scope>NUCLEOTIDE SEQUENCE [LARGE SCALE GENOMIC DNA]</scope>
    <source>
        <strain evidence="3 4">CBS 115572</strain>
    </source>
</reference>
<organism evidence="3 4">
    <name type="scientific">Aspergillus sclerotioniger CBS 115572</name>
    <dbReference type="NCBI Taxonomy" id="1450535"/>
    <lineage>
        <taxon>Eukaryota</taxon>
        <taxon>Fungi</taxon>
        <taxon>Dikarya</taxon>
        <taxon>Ascomycota</taxon>
        <taxon>Pezizomycotina</taxon>
        <taxon>Eurotiomycetes</taxon>
        <taxon>Eurotiomycetidae</taxon>
        <taxon>Eurotiales</taxon>
        <taxon>Aspergillaceae</taxon>
        <taxon>Aspergillus</taxon>
        <taxon>Aspergillus subgen. Circumdati</taxon>
    </lineage>
</organism>
<accession>A0A317XFL5</accession>